<proteinExistence type="predicted"/>
<dbReference type="Pfam" id="PF04325">
    <property type="entry name" value="DUF465"/>
    <property type="match status" value="1"/>
</dbReference>
<evidence type="ECO:0000313" key="2">
    <source>
        <dbReference type="EMBL" id="GGG80912.1"/>
    </source>
</evidence>
<evidence type="ECO:0000313" key="3">
    <source>
        <dbReference type="Proteomes" id="UP000617145"/>
    </source>
</evidence>
<organism evidence="2 3">
    <name type="scientific">Salipiger pallidus</name>
    <dbReference type="NCBI Taxonomy" id="1775170"/>
    <lineage>
        <taxon>Bacteria</taxon>
        <taxon>Pseudomonadati</taxon>
        <taxon>Pseudomonadota</taxon>
        <taxon>Alphaproteobacteria</taxon>
        <taxon>Rhodobacterales</taxon>
        <taxon>Roseobacteraceae</taxon>
        <taxon>Salipiger</taxon>
    </lineage>
</organism>
<accession>A0A8J2ZMM9</accession>
<dbReference type="AlphaFoldDB" id="A0A8J2ZMM9"/>
<dbReference type="EMBL" id="BMJV01000007">
    <property type="protein sequence ID" value="GGG80912.1"/>
    <property type="molecule type" value="Genomic_DNA"/>
</dbReference>
<dbReference type="Proteomes" id="UP000617145">
    <property type="component" value="Unassembled WGS sequence"/>
</dbReference>
<reference evidence="2" key="2">
    <citation type="submission" date="2020-09" db="EMBL/GenBank/DDBJ databases">
        <authorList>
            <person name="Sun Q."/>
            <person name="Zhou Y."/>
        </authorList>
    </citation>
    <scope>NUCLEOTIDE SEQUENCE</scope>
    <source>
        <strain evidence="2">CGMCC 1.15762</strain>
    </source>
</reference>
<keyword evidence="1" id="KW-0175">Coiled coil</keyword>
<evidence type="ECO:0008006" key="4">
    <source>
        <dbReference type="Google" id="ProtNLM"/>
    </source>
</evidence>
<keyword evidence="3" id="KW-1185">Reference proteome</keyword>
<name>A0A8J2ZMM9_9RHOB</name>
<dbReference type="Gene3D" id="6.10.280.50">
    <property type="match status" value="1"/>
</dbReference>
<evidence type="ECO:0000256" key="1">
    <source>
        <dbReference type="SAM" id="Coils"/>
    </source>
</evidence>
<reference evidence="2" key="1">
    <citation type="journal article" date="2014" name="Int. J. Syst. Evol. Microbiol.">
        <title>Complete genome sequence of Corynebacterium casei LMG S-19264T (=DSM 44701T), isolated from a smear-ripened cheese.</title>
        <authorList>
            <consortium name="US DOE Joint Genome Institute (JGI-PGF)"/>
            <person name="Walter F."/>
            <person name="Albersmeier A."/>
            <person name="Kalinowski J."/>
            <person name="Ruckert C."/>
        </authorList>
    </citation>
    <scope>NUCLEOTIDE SEQUENCE</scope>
    <source>
        <strain evidence="2">CGMCC 1.15762</strain>
    </source>
</reference>
<protein>
    <recommendedName>
        <fullName evidence="4">DUF465 domain-containing protein</fullName>
    </recommendedName>
</protein>
<comment type="caution">
    <text evidence="2">The sequence shown here is derived from an EMBL/GenBank/DDBJ whole genome shotgun (WGS) entry which is preliminary data.</text>
</comment>
<dbReference type="RefSeq" id="WP_188791342.1">
    <property type="nucleotide sequence ID" value="NZ_BMJV01000007.1"/>
</dbReference>
<dbReference type="InterPro" id="IPR007420">
    <property type="entry name" value="DUF465"/>
</dbReference>
<sequence>MDAPQDISMKTEDVLRVELQVLKHEHRDLDDAINALHERGVVDQLTMQRLKKKKLFLKDKIALIEDRLTPDIIA</sequence>
<gene>
    <name evidence="2" type="ORF">GCM10011415_32990</name>
</gene>
<feature type="coiled-coil region" evidence="1">
    <location>
        <begin position="19"/>
        <end position="67"/>
    </location>
</feature>
<dbReference type="InterPro" id="IPR038444">
    <property type="entry name" value="DUF465_sf"/>
</dbReference>